<proteinExistence type="predicted"/>
<gene>
    <name evidence="2" type="ORF">BJG266_LOCUS2594</name>
    <name evidence="1" type="ORF">QVE165_LOCUS946</name>
</gene>
<evidence type="ECO:0000313" key="2">
    <source>
        <dbReference type="EMBL" id="CAF0753578.1"/>
    </source>
</evidence>
<accession>A0A813NS14</accession>
<evidence type="ECO:0000313" key="3">
    <source>
        <dbReference type="Proteomes" id="UP000663832"/>
    </source>
</evidence>
<dbReference type="PANTHER" id="PTHR35087:SF1">
    <property type="entry name" value="RIKEN CDNA 4930505A04 GENE"/>
    <property type="match status" value="1"/>
</dbReference>
<dbReference type="EMBL" id="CAJNOM010000003">
    <property type="protein sequence ID" value="CAF0741792.1"/>
    <property type="molecule type" value="Genomic_DNA"/>
</dbReference>
<dbReference type="Proteomes" id="UP000663832">
    <property type="component" value="Unassembled WGS sequence"/>
</dbReference>
<dbReference type="Pfam" id="PF15667">
    <property type="entry name" value="CMIP6"/>
    <property type="match status" value="1"/>
</dbReference>
<sequence>MSTITYPDIIHKKEVPEKFNPNSYRIISEKIPEHENIPFWYGNSHPAPLYTEPNPTQLPAQVSEPRNNPHAARKVDMVYTNASSFNAPFGIIKTDNVKNEEGNWWDWSPPKSETYGPRVKTQDEWKKIQESSYRNAFTTAGEMGSYAKKNTRYSSNPLHIRTVGVVPITDLKPENLQKINQQLVEGISYEQQYNSRSDTNYPVRGRRHGAFIIKEQKSEVKPTQQSQFISSGKKEPISGMWDLLHPKEHVRGQIPQNPYKYRRPLPRIEQAQDYGQAWQSAPYANDYQFDCPISQPPVVKQISFD</sequence>
<dbReference type="EMBL" id="CAJNOI010000006">
    <property type="protein sequence ID" value="CAF0753578.1"/>
    <property type="molecule type" value="Genomic_DNA"/>
</dbReference>
<name>A0A813NS14_9BILA</name>
<protein>
    <submittedName>
        <fullName evidence="1">Uncharacterized protein</fullName>
    </submittedName>
</protein>
<reference evidence="1" key="1">
    <citation type="submission" date="2021-02" db="EMBL/GenBank/DDBJ databases">
        <authorList>
            <person name="Nowell W R."/>
        </authorList>
    </citation>
    <scope>NUCLEOTIDE SEQUENCE</scope>
</reference>
<organism evidence="1 3">
    <name type="scientific">Adineta steineri</name>
    <dbReference type="NCBI Taxonomy" id="433720"/>
    <lineage>
        <taxon>Eukaryota</taxon>
        <taxon>Metazoa</taxon>
        <taxon>Spiralia</taxon>
        <taxon>Gnathifera</taxon>
        <taxon>Rotifera</taxon>
        <taxon>Eurotatoria</taxon>
        <taxon>Bdelloidea</taxon>
        <taxon>Adinetida</taxon>
        <taxon>Adinetidae</taxon>
        <taxon>Adineta</taxon>
    </lineage>
</organism>
<dbReference type="AlphaFoldDB" id="A0A813NS14"/>
<comment type="caution">
    <text evidence="1">The sequence shown here is derived from an EMBL/GenBank/DDBJ whole genome shotgun (WGS) entry which is preliminary data.</text>
</comment>
<dbReference type="InterPro" id="IPR031365">
    <property type="entry name" value="CMIP6"/>
</dbReference>
<dbReference type="PANTHER" id="PTHR35087">
    <property type="entry name" value="SIMILAR TO HYPOTHETICAL PROTEIN FLJ40298"/>
    <property type="match status" value="1"/>
</dbReference>
<dbReference type="OrthoDB" id="9971371at2759"/>
<keyword evidence="3" id="KW-1185">Reference proteome</keyword>
<dbReference type="Proteomes" id="UP000663877">
    <property type="component" value="Unassembled WGS sequence"/>
</dbReference>
<evidence type="ECO:0000313" key="1">
    <source>
        <dbReference type="EMBL" id="CAF0741792.1"/>
    </source>
</evidence>